<organism evidence="1 2">
    <name type="scientific">Boeremia exigua</name>
    <dbReference type="NCBI Taxonomy" id="749465"/>
    <lineage>
        <taxon>Eukaryota</taxon>
        <taxon>Fungi</taxon>
        <taxon>Dikarya</taxon>
        <taxon>Ascomycota</taxon>
        <taxon>Pezizomycotina</taxon>
        <taxon>Dothideomycetes</taxon>
        <taxon>Pleosporomycetidae</taxon>
        <taxon>Pleosporales</taxon>
        <taxon>Pleosporineae</taxon>
        <taxon>Didymellaceae</taxon>
        <taxon>Boeremia</taxon>
    </lineage>
</organism>
<dbReference type="Proteomes" id="UP001153331">
    <property type="component" value="Unassembled WGS sequence"/>
</dbReference>
<accession>A0ACC2ITF1</accession>
<protein>
    <submittedName>
        <fullName evidence="1">Uncharacterized protein</fullName>
    </submittedName>
</protein>
<keyword evidence="2" id="KW-1185">Reference proteome</keyword>
<sequence length="333" mass="36027">MKVLLTGGSGFIGAHILKILIERGYEVVLAVRTDTKGQEILGAYKTNDKLSYVVVGDIAVPNAFEKAIQANQDLQGVIHAASPFHFRAKDNESELFQPALNGTVGILKAIHQHAPSVKKVVVTSSIAAVMNPFSKPAEYMEESWNPITKEQALSNPQLGYLGSKTFAERAAWDFVQKEGPSFGLTTINPPAVLGPVIHHLASLDAINTSNEAIAAIVQGKWKDGAPPTFTSPWVDVRDVALGHVLALETATASGRRFLMHGGFLSHADYVAIARKNFPSLREKLPQHVEDETLSDPLVDTTPARQILHLEFTTLEASVTDTIQSLLDLSASSH</sequence>
<proteinExistence type="predicted"/>
<name>A0ACC2ITF1_9PLEO</name>
<evidence type="ECO:0000313" key="2">
    <source>
        <dbReference type="Proteomes" id="UP001153331"/>
    </source>
</evidence>
<dbReference type="EMBL" id="JAPHNI010000019">
    <property type="protein sequence ID" value="KAJ8118447.1"/>
    <property type="molecule type" value="Genomic_DNA"/>
</dbReference>
<gene>
    <name evidence="1" type="ORF">OPT61_g580</name>
</gene>
<reference evidence="1" key="1">
    <citation type="submission" date="2022-11" db="EMBL/GenBank/DDBJ databases">
        <title>Genome Sequence of Boeremia exigua.</title>
        <authorList>
            <person name="Buettner E."/>
        </authorList>
    </citation>
    <scope>NUCLEOTIDE SEQUENCE</scope>
    <source>
        <strain evidence="1">CU02</strain>
    </source>
</reference>
<comment type="caution">
    <text evidence="1">The sequence shown here is derived from an EMBL/GenBank/DDBJ whole genome shotgun (WGS) entry which is preliminary data.</text>
</comment>
<evidence type="ECO:0000313" key="1">
    <source>
        <dbReference type="EMBL" id="KAJ8118447.1"/>
    </source>
</evidence>